<feature type="compositionally biased region" description="Basic and acidic residues" evidence="6">
    <location>
        <begin position="389"/>
        <end position="401"/>
    </location>
</feature>
<dbReference type="InterPro" id="IPR049560">
    <property type="entry name" value="MeTrfase_RsmB-F_NOP2_cat"/>
</dbReference>
<feature type="compositionally biased region" description="Basic and acidic residues" evidence="6">
    <location>
        <begin position="301"/>
        <end position="314"/>
    </location>
</feature>
<evidence type="ECO:0000256" key="6">
    <source>
        <dbReference type="SAM" id="MobiDB-lite"/>
    </source>
</evidence>
<dbReference type="PROSITE" id="PS51686">
    <property type="entry name" value="SAM_MT_RSMB_NOP"/>
    <property type="match status" value="1"/>
</dbReference>
<comment type="similarity">
    <text evidence="5">Belongs to the class I-like SAM-binding methyltransferase superfamily. RsmB/NOP family.</text>
</comment>
<feature type="compositionally biased region" description="Basic and acidic residues" evidence="6">
    <location>
        <begin position="349"/>
        <end position="363"/>
    </location>
</feature>
<reference evidence="8 9" key="1">
    <citation type="submission" date="2020-02" db="EMBL/GenBank/DDBJ databases">
        <authorList>
            <person name="Ferguson B K."/>
        </authorList>
    </citation>
    <scope>NUCLEOTIDE SEQUENCE [LARGE SCALE GENOMIC DNA]</scope>
</reference>
<evidence type="ECO:0000256" key="2">
    <source>
        <dbReference type="ARBA" id="ARBA00022679"/>
    </source>
</evidence>
<feature type="compositionally biased region" description="Acidic residues" evidence="6">
    <location>
        <begin position="364"/>
        <end position="377"/>
    </location>
</feature>
<gene>
    <name evidence="8" type="ORF">NTEN_LOCUS13827</name>
</gene>
<dbReference type="AlphaFoldDB" id="A0A6H5GYZ4"/>
<comment type="caution">
    <text evidence="5">Lacks conserved residue(s) required for the propagation of feature annotation.</text>
</comment>
<feature type="domain" description="SAM-dependent MTase RsmB/NOP-type" evidence="7">
    <location>
        <begin position="159"/>
        <end position="274"/>
    </location>
</feature>
<feature type="compositionally biased region" description="Acidic residues" evidence="6">
    <location>
        <begin position="402"/>
        <end position="435"/>
    </location>
</feature>
<dbReference type="InterPro" id="IPR029063">
    <property type="entry name" value="SAM-dependent_MTases_sf"/>
</dbReference>
<dbReference type="GO" id="GO:0070475">
    <property type="term" value="P:rRNA base methylation"/>
    <property type="evidence" value="ECO:0007669"/>
    <property type="project" value="TreeGrafter"/>
</dbReference>
<feature type="compositionally biased region" description="Acidic residues" evidence="6">
    <location>
        <begin position="315"/>
        <end position="329"/>
    </location>
</feature>
<evidence type="ECO:0000313" key="8">
    <source>
        <dbReference type="EMBL" id="CAB0008581.1"/>
    </source>
</evidence>
<protein>
    <recommendedName>
        <fullName evidence="7">SAM-dependent MTase RsmB/NOP-type domain-containing protein</fullName>
    </recommendedName>
</protein>
<feature type="region of interest" description="Disordered" evidence="6">
    <location>
        <begin position="285"/>
        <end position="580"/>
    </location>
</feature>
<feature type="active site" description="Nucleophile" evidence="5">
    <location>
        <position position="206"/>
    </location>
</feature>
<evidence type="ECO:0000256" key="1">
    <source>
        <dbReference type="ARBA" id="ARBA00022603"/>
    </source>
</evidence>
<dbReference type="GO" id="GO:0003723">
    <property type="term" value="F:RNA binding"/>
    <property type="evidence" value="ECO:0007669"/>
    <property type="project" value="UniProtKB-UniRule"/>
</dbReference>
<dbReference type="InterPro" id="IPR023267">
    <property type="entry name" value="RCMT"/>
</dbReference>
<keyword evidence="4 5" id="KW-0694">RNA-binding</keyword>
<keyword evidence="1 5" id="KW-0489">Methyltransferase</keyword>
<dbReference type="PANTHER" id="PTHR22807">
    <property type="entry name" value="NOP2 YEAST -RELATED NOL1/NOP2/FMU SUN DOMAIN-CONTAINING"/>
    <property type="match status" value="1"/>
</dbReference>
<dbReference type="OrthoDB" id="435282at2759"/>
<evidence type="ECO:0000256" key="3">
    <source>
        <dbReference type="ARBA" id="ARBA00022691"/>
    </source>
</evidence>
<evidence type="ECO:0000256" key="5">
    <source>
        <dbReference type="PROSITE-ProRule" id="PRU01023"/>
    </source>
</evidence>
<dbReference type="SUPFAM" id="SSF53335">
    <property type="entry name" value="S-adenosyl-L-methionine-dependent methyltransferases"/>
    <property type="match status" value="1"/>
</dbReference>
<feature type="compositionally biased region" description="Basic and acidic residues" evidence="6">
    <location>
        <begin position="458"/>
        <end position="475"/>
    </location>
</feature>
<feature type="compositionally biased region" description="Basic and acidic residues" evidence="6">
    <location>
        <begin position="493"/>
        <end position="514"/>
    </location>
</feature>
<feature type="compositionally biased region" description="Gly residues" evidence="6">
    <location>
        <begin position="515"/>
        <end position="534"/>
    </location>
</feature>
<evidence type="ECO:0000256" key="4">
    <source>
        <dbReference type="ARBA" id="ARBA00022884"/>
    </source>
</evidence>
<dbReference type="GO" id="GO:0008173">
    <property type="term" value="F:RNA methyltransferase activity"/>
    <property type="evidence" value="ECO:0007669"/>
    <property type="project" value="InterPro"/>
</dbReference>
<dbReference type="Pfam" id="PF01189">
    <property type="entry name" value="Methyltr_RsmB-F"/>
    <property type="match status" value="1"/>
</dbReference>
<proteinExistence type="inferred from homology"/>
<dbReference type="PANTHER" id="PTHR22807:SF4">
    <property type="entry name" value="28S RRNA (CYTOSINE-C(5))-METHYLTRANSFERASE"/>
    <property type="match status" value="1"/>
</dbReference>
<evidence type="ECO:0000313" key="9">
    <source>
        <dbReference type="Proteomes" id="UP000479000"/>
    </source>
</evidence>
<dbReference type="InterPro" id="IPR001678">
    <property type="entry name" value="MeTrfase_RsmB-F_NOP2_dom"/>
</dbReference>
<organism evidence="8 9">
    <name type="scientific">Nesidiocoris tenuis</name>
    <dbReference type="NCBI Taxonomy" id="355587"/>
    <lineage>
        <taxon>Eukaryota</taxon>
        <taxon>Metazoa</taxon>
        <taxon>Ecdysozoa</taxon>
        <taxon>Arthropoda</taxon>
        <taxon>Hexapoda</taxon>
        <taxon>Insecta</taxon>
        <taxon>Pterygota</taxon>
        <taxon>Neoptera</taxon>
        <taxon>Paraneoptera</taxon>
        <taxon>Hemiptera</taxon>
        <taxon>Heteroptera</taxon>
        <taxon>Panheteroptera</taxon>
        <taxon>Cimicomorpha</taxon>
        <taxon>Miridae</taxon>
        <taxon>Dicyphina</taxon>
        <taxon>Nesidiocoris</taxon>
    </lineage>
</organism>
<keyword evidence="3 5" id="KW-0949">S-adenosyl-L-methionine</keyword>
<sequence length="580" mass="63146">MNAAVVPPINKISIIILDYINTKIILGLPGSRYSEGFLRTISLNFSSTSTSSGLVTVRHRWPDFLTISSIILMLSMTSLRLLYMDVLSINVITSMTWSMGFSNVCATSSTVMFVRVLVTELILGRKSFHPDCKLMKDVYSKKSELKKAAAEMKVSKKPGMVKNHDFAANAKPDGERYSKLHNLQVKLLRSALSDYPAARRVTYSTCSITEEENESVVEEILSNLPGGFAQVDLTPFFPGLSRGLSSYKCGSKCIRLSPDADQTNGFFIAMFERLDPPAHPVRVPLSQNLKRSADDISMDVSTKKIRTDDEQKMEESEESVDDESEDDSNDIGAVVEENTPNLLNKGGKPVKEAEKTNNDKKPDDSDEDDDDSDDSDEAPVLSVPSSANKPEKPETMKGKLDNEDDLEDQSGDDDDEENEDDEDEEDEEEEDSEGEESGKAGKPVSNEENGQEQPGHGKPREFWAKGHKRFGDRGGDQGGSDGWRGRGRGGRGGGDRGGRGGGDRGGRGGGDRGGWRGRGGNRGGFRGRGGGGDRGGWRGRGSPRGDFRGGSRGGFRGSPRGDWRGRGGRGGPRQSLNNES</sequence>
<keyword evidence="9" id="KW-1185">Reference proteome</keyword>
<evidence type="ECO:0000259" key="7">
    <source>
        <dbReference type="PROSITE" id="PS51686"/>
    </source>
</evidence>
<dbReference type="PRINTS" id="PR02008">
    <property type="entry name" value="RCMTFAMILY"/>
</dbReference>
<dbReference type="Gene3D" id="3.40.50.150">
    <property type="entry name" value="Vaccinia Virus protein VP39"/>
    <property type="match status" value="1"/>
</dbReference>
<dbReference type="EMBL" id="CADCXU010020493">
    <property type="protein sequence ID" value="CAB0008581.1"/>
    <property type="molecule type" value="Genomic_DNA"/>
</dbReference>
<dbReference type="GO" id="GO:0005730">
    <property type="term" value="C:nucleolus"/>
    <property type="evidence" value="ECO:0007669"/>
    <property type="project" value="TreeGrafter"/>
</dbReference>
<name>A0A6H5GYZ4_9HEMI</name>
<dbReference type="Proteomes" id="UP000479000">
    <property type="component" value="Unassembled WGS sequence"/>
</dbReference>
<keyword evidence="2 5" id="KW-0808">Transferase</keyword>
<accession>A0A6H5GYZ4</accession>